<dbReference type="PANTHER" id="PTHR43581:SF4">
    <property type="entry name" value="ATP_GTP PHOSPHATASE"/>
    <property type="match status" value="1"/>
</dbReference>
<dbReference type="PANTHER" id="PTHR43581">
    <property type="entry name" value="ATP/GTP PHOSPHATASE"/>
    <property type="match status" value="1"/>
</dbReference>
<keyword evidence="2" id="KW-0255">Endonuclease</keyword>
<dbReference type="GO" id="GO:0004519">
    <property type="term" value="F:endonuclease activity"/>
    <property type="evidence" value="ECO:0007669"/>
    <property type="project" value="UniProtKB-KW"/>
</dbReference>
<keyword evidence="2" id="KW-0378">Hydrolase</keyword>
<protein>
    <submittedName>
        <fullName evidence="2">Predicted ATP-dependent endonuclease of the OLD family, contains P-loop ATPase and TOPRIM domains</fullName>
    </submittedName>
</protein>
<evidence type="ECO:0000313" key="2">
    <source>
        <dbReference type="EMBL" id="SET48194.1"/>
    </source>
</evidence>
<name>A0A1I0ESJ1_9FIRM</name>
<dbReference type="SUPFAM" id="SSF52540">
    <property type="entry name" value="P-loop containing nucleoside triphosphate hydrolases"/>
    <property type="match status" value="1"/>
</dbReference>
<gene>
    <name evidence="2" type="ORF">SAMN04487772_12426</name>
</gene>
<feature type="domain" description="Endonuclease GajA/Old nuclease/RecF-like AAA" evidence="1">
    <location>
        <begin position="3"/>
        <end position="342"/>
    </location>
</feature>
<dbReference type="Proteomes" id="UP000199800">
    <property type="component" value="Unassembled WGS sequence"/>
</dbReference>
<evidence type="ECO:0000259" key="1">
    <source>
        <dbReference type="Pfam" id="PF13175"/>
    </source>
</evidence>
<evidence type="ECO:0000313" key="3">
    <source>
        <dbReference type="Proteomes" id="UP000199800"/>
    </source>
</evidence>
<dbReference type="Gene3D" id="3.40.50.300">
    <property type="entry name" value="P-loop containing nucleotide triphosphate hydrolases"/>
    <property type="match status" value="1"/>
</dbReference>
<dbReference type="InterPro" id="IPR041685">
    <property type="entry name" value="AAA_GajA/Old/RecF-like"/>
</dbReference>
<dbReference type="Pfam" id="PF13175">
    <property type="entry name" value="AAA_15"/>
    <property type="match status" value="1"/>
</dbReference>
<reference evidence="2 3" key="1">
    <citation type="submission" date="2016-10" db="EMBL/GenBank/DDBJ databases">
        <authorList>
            <person name="de Groot N.N."/>
        </authorList>
    </citation>
    <scope>NUCLEOTIDE SEQUENCE [LARGE SCALE GENOMIC DNA]</scope>
    <source>
        <strain evidence="2 3">DSM 1801</strain>
    </source>
</reference>
<organism evidence="2 3">
    <name type="scientific">[Clostridium] polysaccharolyticum</name>
    <dbReference type="NCBI Taxonomy" id="29364"/>
    <lineage>
        <taxon>Bacteria</taxon>
        <taxon>Bacillati</taxon>
        <taxon>Bacillota</taxon>
        <taxon>Clostridia</taxon>
        <taxon>Lachnospirales</taxon>
        <taxon>Lachnospiraceae</taxon>
    </lineage>
</organism>
<dbReference type="STRING" id="29364.SAMN04487772_12426"/>
<sequence>MRMRITSIHIKNFKSIRDLEITDIENAMILVGRNNTGKTGVIDAIRVVAGEYTVKEQNFLDSTHNIEIGMSVEFTQDDLEYLHNKRYVSNYKRYDLWEKDFKAKLPSFQDGKLTFTCIVNREGTKKYCDGYKKNNNYISQIFPKIYYIDHTRNIDAIQNEVLRFYDKASMNDMKENICMFDKTKRCNRCFECIGVIHKKTPEELTAYEAEKLMEYKLFHSNINEFGEKLNHYFHLNGSKSQDIKFELSFHPEEMFRIETKLYNRERETYGSAKMLSEGLKSIYALSMLEAYIDEDSTIPCIIMIEDPEIYLHPQLQKAASEILFRLSKKNQVMFSTHSPNMVFNFSSRQIKQVVLDSDYYTVVKEDTDIDTILDDLGYTANDLLNVNFIFIVEGKQDANRLPLLLQKYYSEVYDENGKIQRISIIQTNSCTNIQTYAQLKYINKLYLKDQFLMIRDSDGKNPKHLTKQLCSYYAQREKEQDVGNLPKVTPKNVLILKYYSFENYFLDPKVMAKIGVVKSEDEFYNILFKKYKDYLYKLPSFKRLIRTHNIRINTKEDIKKNLEQIRIYVRGHNLYDIFYSRYRNDAEQEILQRYIDEAPPETFVDILQAIDSFVYFENRRRND</sequence>
<accession>A0A1I0ESJ1</accession>
<dbReference type="InterPro" id="IPR051396">
    <property type="entry name" value="Bact_Antivir_Def_Nuclease"/>
</dbReference>
<keyword evidence="2" id="KW-0540">Nuclease</keyword>
<dbReference type="InterPro" id="IPR027417">
    <property type="entry name" value="P-loop_NTPase"/>
</dbReference>
<keyword evidence="3" id="KW-1185">Reference proteome</keyword>
<dbReference type="EMBL" id="FOHN01000024">
    <property type="protein sequence ID" value="SET48194.1"/>
    <property type="molecule type" value="Genomic_DNA"/>
</dbReference>
<proteinExistence type="predicted"/>
<dbReference type="AlphaFoldDB" id="A0A1I0ESJ1"/>